<dbReference type="AlphaFoldDB" id="A0A1U7HIE4"/>
<dbReference type="OrthoDB" id="9811314at2"/>
<dbReference type="RefSeq" id="WP_073550893.1">
    <property type="nucleotide sequence ID" value="NZ_CAWMVK010000008.1"/>
</dbReference>
<evidence type="ECO:0000313" key="4">
    <source>
        <dbReference type="Proteomes" id="UP000185984"/>
    </source>
</evidence>
<evidence type="ECO:0000259" key="1">
    <source>
        <dbReference type="Pfam" id="PF00675"/>
    </source>
</evidence>
<feature type="domain" description="Peptidase M16 C-terminal" evidence="2">
    <location>
        <begin position="183"/>
        <end position="358"/>
    </location>
</feature>
<evidence type="ECO:0000313" key="3">
    <source>
        <dbReference type="EMBL" id="OKH23362.1"/>
    </source>
</evidence>
<feature type="domain" description="Peptidase M16 N-terminal" evidence="1">
    <location>
        <begin position="30"/>
        <end position="176"/>
    </location>
</feature>
<proteinExistence type="predicted"/>
<gene>
    <name evidence="3" type="ORF">NIES1031_18080</name>
</gene>
<keyword evidence="4" id="KW-1185">Reference proteome</keyword>
<sequence length="432" mass="47247">MKTDNGQYIAIASPPNKQITRTVLSNGIVVLVTENPVADIVAARIFVKAGSCCEAAHQSGLVHLLASVLTKGTQQLSSLEIAEQVESVGASLGTDAAADYFLLSLKTVSSDFLEVLALAAALLRSPSFPELEVELERRWLMQNIRSQQEQPFTIAFDQLRQAMYQNHPYASSALGTEATVANLRRDDLIEYHQTYFRPDNLVISITGRIAATEAVAAIEKVFGDWQNPATPLPVLQLPDIESQPYQINKTQPTQQSIVMLGYLAPSVQQSDYVALKLLSTYLGNGLSSRLFVELREKRGLAYDVSAFYPTRQGIAPFVVYIGTAPENTAIALAGLKTEVELLCTQPLEEYALQTAKNKVLGQYALGKQTNAQIAQAYGWYEALGLGIEFDTRFQQQIAAVTAKQLQQAACRYFLAPYISIVGPEDAFSISQG</sequence>
<dbReference type="InterPro" id="IPR011249">
    <property type="entry name" value="Metalloenz_LuxS/M16"/>
</dbReference>
<dbReference type="PANTHER" id="PTHR11851:SF224">
    <property type="entry name" value="PROCESSING PROTEASE"/>
    <property type="match status" value="1"/>
</dbReference>
<comment type="caution">
    <text evidence="3">The sequence shown here is derived from an EMBL/GenBank/DDBJ whole genome shotgun (WGS) entry which is preliminary data.</text>
</comment>
<dbReference type="Pfam" id="PF05193">
    <property type="entry name" value="Peptidase_M16_C"/>
    <property type="match status" value="1"/>
</dbReference>
<dbReference type="Proteomes" id="UP000185984">
    <property type="component" value="Unassembled WGS sequence"/>
</dbReference>
<evidence type="ECO:0000259" key="2">
    <source>
        <dbReference type="Pfam" id="PF05193"/>
    </source>
</evidence>
<reference evidence="3 4" key="1">
    <citation type="submission" date="2016-11" db="EMBL/GenBank/DDBJ databases">
        <title>Draft Genome Sequences of Nine Cyanobacterial Strains from Diverse Habitats.</title>
        <authorList>
            <person name="Zhu T."/>
            <person name="Hou S."/>
            <person name="Lu X."/>
            <person name="Hess W.R."/>
        </authorList>
    </citation>
    <scope>NUCLEOTIDE SEQUENCE [LARGE SCALE GENOMIC DNA]</scope>
    <source>
        <strain evidence="3 4">5.2 s.c.1</strain>
    </source>
</reference>
<dbReference type="InterPro" id="IPR011765">
    <property type="entry name" value="Pept_M16_N"/>
</dbReference>
<dbReference type="EMBL" id="MRCC01000016">
    <property type="protein sequence ID" value="OKH23362.1"/>
    <property type="molecule type" value="Genomic_DNA"/>
</dbReference>
<dbReference type="PANTHER" id="PTHR11851">
    <property type="entry name" value="METALLOPROTEASE"/>
    <property type="match status" value="1"/>
</dbReference>
<name>A0A1U7HIE4_9CHRO</name>
<dbReference type="InterPro" id="IPR007863">
    <property type="entry name" value="Peptidase_M16_C"/>
</dbReference>
<dbReference type="InterPro" id="IPR050361">
    <property type="entry name" value="MPP/UQCRC_Complex"/>
</dbReference>
<dbReference type="Gene3D" id="3.30.830.10">
    <property type="entry name" value="Metalloenzyme, LuxS/M16 peptidase-like"/>
    <property type="match status" value="2"/>
</dbReference>
<dbReference type="Pfam" id="PF00675">
    <property type="entry name" value="Peptidase_M16"/>
    <property type="match status" value="1"/>
</dbReference>
<dbReference type="SUPFAM" id="SSF63411">
    <property type="entry name" value="LuxS/MPP-like metallohydrolase"/>
    <property type="match status" value="2"/>
</dbReference>
<accession>A0A1U7HIE4</accession>
<protein>
    <submittedName>
        <fullName evidence="3">Peptidase M16</fullName>
    </submittedName>
</protein>
<dbReference type="STRING" id="247279.NIES1031_18080"/>
<dbReference type="GO" id="GO:0046872">
    <property type="term" value="F:metal ion binding"/>
    <property type="evidence" value="ECO:0007669"/>
    <property type="project" value="InterPro"/>
</dbReference>
<organism evidence="3 4">
    <name type="scientific">Chroogloeocystis siderophila 5.2 s.c.1</name>
    <dbReference type="NCBI Taxonomy" id="247279"/>
    <lineage>
        <taxon>Bacteria</taxon>
        <taxon>Bacillati</taxon>
        <taxon>Cyanobacteriota</taxon>
        <taxon>Cyanophyceae</taxon>
        <taxon>Oscillatoriophycideae</taxon>
        <taxon>Chroococcales</taxon>
        <taxon>Chroococcaceae</taxon>
        <taxon>Chroogloeocystis</taxon>
    </lineage>
</organism>